<dbReference type="InterPro" id="IPR016024">
    <property type="entry name" value="ARM-type_fold"/>
</dbReference>
<keyword evidence="1" id="KW-0040">ANK repeat</keyword>
<evidence type="ECO:0000256" key="2">
    <source>
        <dbReference type="SAM" id="MobiDB-lite"/>
    </source>
</evidence>
<evidence type="ECO:0000256" key="1">
    <source>
        <dbReference type="PROSITE-ProRule" id="PRU00023"/>
    </source>
</evidence>
<dbReference type="PANTHER" id="PTHR46464:SF2">
    <property type="entry name" value="ANKYRIN AND ARMADILLO REPEAT-CONTAINING PROTEIN"/>
    <property type="match status" value="1"/>
</dbReference>
<dbReference type="InterPro" id="IPR011989">
    <property type="entry name" value="ARM-like"/>
</dbReference>
<reference evidence="3 4" key="1">
    <citation type="submission" date="2021-04" db="EMBL/GenBank/DDBJ databases">
        <authorList>
            <person name="Bliznina A."/>
        </authorList>
    </citation>
    <scope>NUCLEOTIDE SEQUENCE [LARGE SCALE GENOMIC DNA]</scope>
</reference>
<dbReference type="Gene3D" id="1.25.40.20">
    <property type="entry name" value="Ankyrin repeat-containing domain"/>
    <property type="match status" value="1"/>
</dbReference>
<protein>
    <submittedName>
        <fullName evidence="3">Oidioi.mRNA.OKI2018_I69.XSR.g13744.t2.cds</fullName>
    </submittedName>
</protein>
<accession>A0ABN7SCJ1</accession>
<dbReference type="PANTHER" id="PTHR46464">
    <property type="entry name" value="ANK_REP_REGION DOMAIN-CONTAINING PROTEIN"/>
    <property type="match status" value="1"/>
</dbReference>
<dbReference type="PROSITE" id="PS50088">
    <property type="entry name" value="ANK_REPEAT"/>
    <property type="match status" value="1"/>
</dbReference>
<dbReference type="Proteomes" id="UP001158576">
    <property type="component" value="Chromosome XSR"/>
</dbReference>
<feature type="compositionally biased region" description="Low complexity" evidence="2">
    <location>
        <begin position="838"/>
        <end position="855"/>
    </location>
</feature>
<gene>
    <name evidence="3" type="ORF">OKIOD_LOCUS5302</name>
</gene>
<dbReference type="InterPro" id="IPR002110">
    <property type="entry name" value="Ankyrin_rpt"/>
</dbReference>
<dbReference type="SUPFAM" id="SSF48371">
    <property type="entry name" value="ARM repeat"/>
    <property type="match status" value="2"/>
</dbReference>
<evidence type="ECO:0000313" key="4">
    <source>
        <dbReference type="Proteomes" id="UP001158576"/>
    </source>
</evidence>
<dbReference type="Gene3D" id="1.25.10.10">
    <property type="entry name" value="Leucine-rich Repeat Variant"/>
    <property type="match status" value="2"/>
</dbReference>
<feature type="region of interest" description="Disordered" evidence="2">
    <location>
        <begin position="832"/>
        <end position="875"/>
    </location>
</feature>
<dbReference type="SMART" id="SM00248">
    <property type="entry name" value="ANK"/>
    <property type="match status" value="2"/>
</dbReference>
<name>A0ABN7SCJ1_OIKDI</name>
<dbReference type="SUPFAM" id="SSF48403">
    <property type="entry name" value="Ankyrin repeat"/>
    <property type="match status" value="1"/>
</dbReference>
<evidence type="ECO:0000313" key="3">
    <source>
        <dbReference type="EMBL" id="CAG5094651.1"/>
    </source>
</evidence>
<dbReference type="InterPro" id="IPR043379">
    <property type="entry name" value="ANKAR"/>
</dbReference>
<organism evidence="3 4">
    <name type="scientific">Oikopleura dioica</name>
    <name type="common">Tunicate</name>
    <dbReference type="NCBI Taxonomy" id="34765"/>
    <lineage>
        <taxon>Eukaryota</taxon>
        <taxon>Metazoa</taxon>
        <taxon>Chordata</taxon>
        <taxon>Tunicata</taxon>
        <taxon>Appendicularia</taxon>
        <taxon>Copelata</taxon>
        <taxon>Oikopleuridae</taxon>
        <taxon>Oikopleura</taxon>
    </lineage>
</organism>
<feature type="repeat" description="ANK" evidence="1">
    <location>
        <begin position="44"/>
        <end position="76"/>
    </location>
</feature>
<keyword evidence="4" id="KW-1185">Reference proteome</keyword>
<dbReference type="InterPro" id="IPR036770">
    <property type="entry name" value="Ankyrin_rpt-contain_sf"/>
</dbReference>
<sequence length="875" mass="95020">MEFDDNGLAVVHHMVVADKPLLNQVRIFCEADPQLLELKVRDQHQFTPLLLSAAVGKAESVSCLLELGADLRQRCSKGFSALQVAALNLYFDNEKCVKAILDFDKKCWKELVSIISNGKNEDSAACCEQLRKLIVEDGGANGTLCSNFVDNFDGVNAVKSALQYTNPDAERLICAIDLLTAIFDGCLKYQEIFVEAGGICTLVDVLKAFQSTPEVIGYGFDCLLLICESSLDWAFITFQNSILEVILTSLSRSHEAALPLVIATARILTHVVESDESAPEVVGKQPVIFEYLANAFELVSRENIEESEQLVLALLDSVSALSKTSGNQSAIAKVPKLLTGMITLAQASSHKTMQLRAIRTLQRVSENSRVCSTALIDLGAARNLQIVLDQTKSQLDVKASTLEALWTLSGGELGEQKAIATLIGEPLLISILQDTPLNNTNDTHTLHKVATEALGVLCRGPESRQKEVLEADSAKVLMTIIRSKEPQVVIDVLRTLSLLCVSSGLVPNVLAQKTVARAASGSSSTIRLLLNLLIHSNSDSVSVNAAFTLACLTLGNKTTTKELQADPDWSFLLVVKLYYSNDIKVQLHAAAALSVFCFNSSQNIAAIRECIDGLTGESIDDLLNSEILAYRYDAAFHQVVLAKSIEDRDPALLAAAGVKILIEGAKKATEAKDSYDVELAAAATNHIAALIRLKGSGVANGLISIGVCEVLCDVISSPLMSETGRDGAATALGFLTMMPEACRIILKEIRARPFVAHMLMLHAKPKSLSDEFKERWKTFKTVHKPVMTLEEQELLESVKNKNRTKIMCEMPLVYHPCIVACFVRHLQIKSARSRTNRSRNTSASSPGPKSVKSSVRAYSAAQTEPKSLPAIEESI</sequence>
<dbReference type="EMBL" id="OU015569">
    <property type="protein sequence ID" value="CAG5094651.1"/>
    <property type="molecule type" value="Genomic_DNA"/>
</dbReference>
<proteinExistence type="predicted"/>